<dbReference type="Proteomes" id="UP000243217">
    <property type="component" value="Unassembled WGS sequence"/>
</dbReference>
<feature type="compositionally biased region" description="Basic and acidic residues" evidence="1">
    <location>
        <begin position="1"/>
        <end position="17"/>
    </location>
</feature>
<dbReference type="EMBL" id="JNBS01001734">
    <property type="protein sequence ID" value="OQS00224.1"/>
    <property type="molecule type" value="Genomic_DNA"/>
</dbReference>
<dbReference type="OrthoDB" id="72677at2759"/>
<organism evidence="2 3">
    <name type="scientific">Thraustotheca clavata</name>
    <dbReference type="NCBI Taxonomy" id="74557"/>
    <lineage>
        <taxon>Eukaryota</taxon>
        <taxon>Sar</taxon>
        <taxon>Stramenopiles</taxon>
        <taxon>Oomycota</taxon>
        <taxon>Saprolegniomycetes</taxon>
        <taxon>Saprolegniales</taxon>
        <taxon>Achlyaceae</taxon>
        <taxon>Thraustotheca</taxon>
    </lineage>
</organism>
<accession>A0A1V9ZQD9</accession>
<reference evidence="2 3" key="1">
    <citation type="journal article" date="2014" name="Genome Biol. Evol.">
        <title>The secreted proteins of Achlya hypogyna and Thraustotheca clavata identify the ancestral oomycete secretome and reveal gene acquisitions by horizontal gene transfer.</title>
        <authorList>
            <person name="Misner I."/>
            <person name="Blouin N."/>
            <person name="Leonard G."/>
            <person name="Richards T.A."/>
            <person name="Lane C.E."/>
        </authorList>
    </citation>
    <scope>NUCLEOTIDE SEQUENCE [LARGE SCALE GENOMIC DNA]</scope>
    <source>
        <strain evidence="2 3">ATCC 34112</strain>
    </source>
</reference>
<feature type="region of interest" description="Disordered" evidence="1">
    <location>
        <begin position="1"/>
        <end position="22"/>
    </location>
</feature>
<evidence type="ECO:0000256" key="1">
    <source>
        <dbReference type="SAM" id="MobiDB-lite"/>
    </source>
</evidence>
<gene>
    <name evidence="2" type="ORF">THRCLA_06126</name>
</gene>
<name>A0A1V9ZQD9_9STRA</name>
<comment type="caution">
    <text evidence="2">The sequence shown here is derived from an EMBL/GenBank/DDBJ whole genome shotgun (WGS) entry which is preliminary data.</text>
</comment>
<dbReference type="STRING" id="74557.A0A1V9ZQD9"/>
<evidence type="ECO:0000313" key="2">
    <source>
        <dbReference type="EMBL" id="OQS00224.1"/>
    </source>
</evidence>
<evidence type="ECO:0000313" key="3">
    <source>
        <dbReference type="Proteomes" id="UP000243217"/>
    </source>
</evidence>
<sequence>MDKEYTEEVDYDGERKKPALKQSRKNLKQELDQLHNKHDALVVELNILKRKNNQVTSEWESRAINQAQAAKRALIENAQLKQVMEQQSKLAQTLKQAIEKQKLCDTPVLSNNQWRLAVLGTQDRELHLRKLLKYQYDKLESEWIRHNIYHYADPKSDQVTKAFIQNLQDSVRVNTIQSKSYPASVAEVGLILWDLITLKKPLLEEKMTSIEPLQVFGQCNDLVYSKLTAHISSLGVAIESRTAVQHFVEDNRIVFVWKSIVEDNLLPFSPNHLIDNKCGWVVLTSIEDGKGCRVTAYSHVTQPICPREQHLLGNTFTESALAAYQESSFAFDAAIMSSIQEKFLQDFHNIDDILAEYIDDYILDDILARNTFESASCGVKKKKRINLKRELDYLRQLEAQLRDQLDTLENFITPATSVWEQRAIEQAQAASYAKIENARLREVLDEQVKLVDSLGRLFRKVPKLIMTSLATPSDGWRHAKLSLTERALCAEKSHWIRNDLYTSQDKRRSWLESDGHGIVMHFTDSKPWPIDYKRLGDLYWMYVSNTIKVNYTVPVDMETLEVWPSNFVYTRYQSQDQDKKYPVYDGRTITKRYSESIRDVFIWSSILENETIPFNPHHARGTQNGWAVIESIGTKHSRFTVYLTITPPILPAPELGWPEYPIGALTDTILQLFHSNATMFQQSLEKMNGYSHNSSDVPKLTQAILA</sequence>
<proteinExistence type="predicted"/>
<protein>
    <recommendedName>
        <fullName evidence="4">START domain-containing protein</fullName>
    </recommendedName>
</protein>
<keyword evidence="3" id="KW-1185">Reference proteome</keyword>
<dbReference type="AlphaFoldDB" id="A0A1V9ZQD9"/>
<evidence type="ECO:0008006" key="4">
    <source>
        <dbReference type="Google" id="ProtNLM"/>
    </source>
</evidence>